<protein>
    <submittedName>
        <fullName evidence="1">Uncharacterized protein</fullName>
    </submittedName>
</protein>
<name>A0A0E9Q741_ANGAN</name>
<sequence>MDMYYDTHIHIYKQISTVSKFFLVLLRFGPLRKNKSHETRSRNGIHKF</sequence>
<accession>A0A0E9Q741</accession>
<evidence type="ECO:0000313" key="1">
    <source>
        <dbReference type="EMBL" id="JAH12711.1"/>
    </source>
</evidence>
<proteinExistence type="predicted"/>
<reference evidence="1" key="2">
    <citation type="journal article" date="2015" name="Fish Shellfish Immunol.">
        <title>Early steps in the European eel (Anguilla anguilla)-Vibrio vulnificus interaction in the gills: Role of the RtxA13 toxin.</title>
        <authorList>
            <person name="Callol A."/>
            <person name="Pajuelo D."/>
            <person name="Ebbesson L."/>
            <person name="Teles M."/>
            <person name="MacKenzie S."/>
            <person name="Amaro C."/>
        </authorList>
    </citation>
    <scope>NUCLEOTIDE SEQUENCE</scope>
</reference>
<dbReference type="EMBL" id="GBXM01095866">
    <property type="protein sequence ID" value="JAH12711.1"/>
    <property type="molecule type" value="Transcribed_RNA"/>
</dbReference>
<organism evidence="1">
    <name type="scientific">Anguilla anguilla</name>
    <name type="common">European freshwater eel</name>
    <name type="synonym">Muraena anguilla</name>
    <dbReference type="NCBI Taxonomy" id="7936"/>
    <lineage>
        <taxon>Eukaryota</taxon>
        <taxon>Metazoa</taxon>
        <taxon>Chordata</taxon>
        <taxon>Craniata</taxon>
        <taxon>Vertebrata</taxon>
        <taxon>Euteleostomi</taxon>
        <taxon>Actinopterygii</taxon>
        <taxon>Neopterygii</taxon>
        <taxon>Teleostei</taxon>
        <taxon>Anguilliformes</taxon>
        <taxon>Anguillidae</taxon>
        <taxon>Anguilla</taxon>
    </lineage>
</organism>
<reference evidence="1" key="1">
    <citation type="submission" date="2014-11" db="EMBL/GenBank/DDBJ databases">
        <authorList>
            <person name="Amaro Gonzalez C."/>
        </authorList>
    </citation>
    <scope>NUCLEOTIDE SEQUENCE</scope>
</reference>
<dbReference type="AlphaFoldDB" id="A0A0E9Q741"/>